<dbReference type="SUPFAM" id="SSF55073">
    <property type="entry name" value="Nucleotide cyclase"/>
    <property type="match status" value="1"/>
</dbReference>
<keyword evidence="5" id="KW-0808">Transferase</keyword>
<dbReference type="SMART" id="SM00267">
    <property type="entry name" value="GGDEF"/>
    <property type="match status" value="1"/>
</dbReference>
<feature type="transmembrane region" description="Helical" evidence="2">
    <location>
        <begin position="162"/>
        <end position="181"/>
    </location>
</feature>
<dbReference type="Gene3D" id="3.30.70.270">
    <property type="match status" value="1"/>
</dbReference>
<dbReference type="CDD" id="cd06225">
    <property type="entry name" value="HAMP"/>
    <property type="match status" value="1"/>
</dbReference>
<dbReference type="PANTHER" id="PTHR46663:SF2">
    <property type="entry name" value="GGDEF DOMAIN-CONTAINING PROTEIN"/>
    <property type="match status" value="1"/>
</dbReference>
<keyword evidence="2" id="KW-0812">Transmembrane</keyword>
<dbReference type="InterPro" id="IPR052163">
    <property type="entry name" value="DGC-Regulatory_Protein"/>
</dbReference>
<feature type="transmembrane region" description="Helical" evidence="2">
    <location>
        <begin position="15"/>
        <end position="38"/>
    </location>
</feature>
<evidence type="ECO:0000256" key="2">
    <source>
        <dbReference type="SAM" id="Phobius"/>
    </source>
</evidence>
<dbReference type="EC" id="2.7.7.65" evidence="5"/>
<dbReference type="EMBL" id="UGHR01000001">
    <property type="protein sequence ID" value="STQ89792.1"/>
    <property type="molecule type" value="Genomic_DNA"/>
</dbReference>
<dbReference type="Proteomes" id="UP000255108">
    <property type="component" value="Unassembled WGS sequence"/>
</dbReference>
<evidence type="ECO:0000313" key="5">
    <source>
        <dbReference type="EMBL" id="STQ89792.1"/>
    </source>
</evidence>
<evidence type="ECO:0000256" key="1">
    <source>
        <dbReference type="SAM" id="Coils"/>
    </source>
</evidence>
<feature type="coiled-coil region" evidence="1">
    <location>
        <begin position="227"/>
        <end position="254"/>
    </location>
</feature>
<evidence type="ECO:0000259" key="4">
    <source>
        <dbReference type="PROSITE" id="PS50887"/>
    </source>
</evidence>
<keyword evidence="2" id="KW-1133">Transmembrane helix</keyword>
<keyword evidence="5" id="KW-0548">Nucleotidyltransferase</keyword>
<reference evidence="5 7" key="1">
    <citation type="submission" date="2018-06" db="EMBL/GenBank/DDBJ databases">
        <authorList>
            <consortium name="Pathogen Informatics"/>
            <person name="Doyle S."/>
        </authorList>
    </citation>
    <scope>NUCLEOTIDE SEQUENCE [LARGE SCALE GENOMIC DNA]</scope>
    <source>
        <strain evidence="5 7">NCTC11159</strain>
    </source>
</reference>
<feature type="domain" description="HAMP" evidence="3">
    <location>
        <begin position="186"/>
        <end position="239"/>
    </location>
</feature>
<dbReference type="RefSeq" id="WP_115226200.1">
    <property type="nucleotide sequence ID" value="NZ_CAWOLO010000014.1"/>
</dbReference>
<feature type="domain" description="GGDEF" evidence="4">
    <location>
        <begin position="289"/>
        <end position="422"/>
    </location>
</feature>
<evidence type="ECO:0000313" key="6">
    <source>
        <dbReference type="EMBL" id="TCU82722.1"/>
    </source>
</evidence>
<organism evidence="5 7">
    <name type="scientific">Iodobacter fluviatilis</name>
    <dbReference type="NCBI Taxonomy" id="537"/>
    <lineage>
        <taxon>Bacteria</taxon>
        <taxon>Pseudomonadati</taxon>
        <taxon>Pseudomonadota</taxon>
        <taxon>Betaproteobacteria</taxon>
        <taxon>Neisseriales</taxon>
        <taxon>Chitinibacteraceae</taxon>
        <taxon>Iodobacter</taxon>
    </lineage>
</organism>
<dbReference type="InterPro" id="IPR000160">
    <property type="entry name" value="GGDEF_dom"/>
</dbReference>
<dbReference type="FunFam" id="3.30.70.270:FF:000001">
    <property type="entry name" value="Diguanylate cyclase domain protein"/>
    <property type="match status" value="1"/>
</dbReference>
<dbReference type="InterPro" id="IPR043128">
    <property type="entry name" value="Rev_trsase/Diguanyl_cyclase"/>
</dbReference>
<dbReference type="NCBIfam" id="TIGR00254">
    <property type="entry name" value="GGDEF"/>
    <property type="match status" value="1"/>
</dbReference>
<keyword evidence="2" id="KW-0472">Membrane</keyword>
<dbReference type="OrthoDB" id="9812260at2"/>
<name>A0A377Q4R1_9NEIS</name>
<dbReference type="GO" id="GO:0052621">
    <property type="term" value="F:diguanylate cyclase activity"/>
    <property type="evidence" value="ECO:0007669"/>
    <property type="project" value="UniProtKB-EC"/>
</dbReference>
<reference evidence="6 8" key="2">
    <citation type="submission" date="2019-03" db="EMBL/GenBank/DDBJ databases">
        <title>Genomic Encyclopedia of Type Strains, Phase IV (KMG-IV): sequencing the most valuable type-strain genomes for metagenomic binning, comparative biology and taxonomic classification.</title>
        <authorList>
            <person name="Goeker M."/>
        </authorList>
    </citation>
    <scope>NUCLEOTIDE SEQUENCE [LARGE SCALE GENOMIC DNA]</scope>
    <source>
        <strain evidence="6 8">DSM 3764</strain>
    </source>
</reference>
<evidence type="ECO:0000259" key="3">
    <source>
        <dbReference type="PROSITE" id="PS50885"/>
    </source>
</evidence>
<protein>
    <submittedName>
        <fullName evidence="6">Diguanylate cyclase (GGDEF)-like protein</fullName>
    </submittedName>
    <submittedName>
        <fullName evidence="5">Probable diguanylate cyclase YfiN</fullName>
        <ecNumber evidence="5">2.7.7.65</ecNumber>
    </submittedName>
</protein>
<dbReference type="Pfam" id="PF00990">
    <property type="entry name" value="GGDEF"/>
    <property type="match status" value="1"/>
</dbReference>
<dbReference type="InterPro" id="IPR003660">
    <property type="entry name" value="HAMP_dom"/>
</dbReference>
<dbReference type="PROSITE" id="PS50885">
    <property type="entry name" value="HAMP"/>
    <property type="match status" value="1"/>
</dbReference>
<dbReference type="PROSITE" id="PS50887">
    <property type="entry name" value="GGDEF"/>
    <property type="match status" value="1"/>
</dbReference>
<dbReference type="InterPro" id="IPR033417">
    <property type="entry name" value="CHASE8"/>
</dbReference>
<evidence type="ECO:0000313" key="7">
    <source>
        <dbReference type="Proteomes" id="UP000255108"/>
    </source>
</evidence>
<dbReference type="AlphaFoldDB" id="A0A377Q4R1"/>
<dbReference type="PANTHER" id="PTHR46663">
    <property type="entry name" value="DIGUANYLATE CYCLASE DGCT-RELATED"/>
    <property type="match status" value="1"/>
</dbReference>
<dbReference type="GO" id="GO:0007165">
    <property type="term" value="P:signal transduction"/>
    <property type="evidence" value="ECO:0007669"/>
    <property type="project" value="InterPro"/>
</dbReference>
<dbReference type="CDD" id="cd01949">
    <property type="entry name" value="GGDEF"/>
    <property type="match status" value="1"/>
</dbReference>
<sequence>MEKSRIKNLPLAKELLLLNVLGIASTLLVCLALFSISYSYLAVQRLKTEAIVNANILAANIAPMLIFNDQKAAKTLVHSFITTPDLAYLSIVNTQNQIFADWGALHKDSQLFSFTHISNQPLTDMSFDHIAVLVPVSLDGELLGAVQLQIGFDAVYRETLQFFLLGLILTAIAIVTASIILNRLQVRALAPIFELSTVAENVTLQRDYSLRSSYISNNELGRLSFHFNQMLAKIEKWENDIKEELNQSKESERCLDILANYDNLTQLPNRHYFHQALATTVGRSILENQFSALMFIDLDNFKYVNDQFGHEAGDLVLTIISQRLKNILRSTDMPCRLGGDEFAAILPQIADEEAAKILAERLVAGVKLPIIVHGEVMPVGISIGIACCPLHSDDPKTLLHYADLAMYQAKKAGKNTFCVYSEKK</sequence>
<gene>
    <name evidence="5" type="primary">yfiN</name>
    <name evidence="6" type="ORF">EV682_114101</name>
    <name evidence="5" type="ORF">NCTC11159_00835</name>
</gene>
<proteinExistence type="predicted"/>
<dbReference type="InterPro" id="IPR029787">
    <property type="entry name" value="Nucleotide_cyclase"/>
</dbReference>
<keyword evidence="8" id="KW-1185">Reference proteome</keyword>
<dbReference type="GO" id="GO:0016020">
    <property type="term" value="C:membrane"/>
    <property type="evidence" value="ECO:0007669"/>
    <property type="project" value="InterPro"/>
</dbReference>
<dbReference type="Pfam" id="PF17152">
    <property type="entry name" value="CHASE8"/>
    <property type="match status" value="1"/>
</dbReference>
<dbReference type="Gene3D" id="6.10.340.10">
    <property type="match status" value="1"/>
</dbReference>
<dbReference type="EMBL" id="SMBT01000014">
    <property type="protein sequence ID" value="TCU82722.1"/>
    <property type="molecule type" value="Genomic_DNA"/>
</dbReference>
<accession>A0A377Q4R1</accession>
<keyword evidence="1" id="KW-0175">Coiled coil</keyword>
<dbReference type="Proteomes" id="UP000295794">
    <property type="component" value="Unassembled WGS sequence"/>
</dbReference>
<evidence type="ECO:0000313" key="8">
    <source>
        <dbReference type="Proteomes" id="UP000295794"/>
    </source>
</evidence>